<dbReference type="InterPro" id="IPR001647">
    <property type="entry name" value="HTH_TetR"/>
</dbReference>
<dbReference type="Pfam" id="PF00440">
    <property type="entry name" value="TetR_N"/>
    <property type="match status" value="1"/>
</dbReference>
<dbReference type="SUPFAM" id="SSF46689">
    <property type="entry name" value="Homeodomain-like"/>
    <property type="match status" value="1"/>
</dbReference>
<evidence type="ECO:0000259" key="3">
    <source>
        <dbReference type="PROSITE" id="PS50977"/>
    </source>
</evidence>
<dbReference type="InterPro" id="IPR036271">
    <property type="entry name" value="Tet_transcr_reg_TetR-rel_C_sf"/>
</dbReference>
<dbReference type="PROSITE" id="PS50977">
    <property type="entry name" value="HTH_TETR_2"/>
    <property type="match status" value="1"/>
</dbReference>
<comment type="caution">
    <text evidence="4">The sequence shown here is derived from an EMBL/GenBank/DDBJ whole genome shotgun (WGS) entry which is preliminary data.</text>
</comment>
<sequence length="169" mass="19657">MPPKAKLSKEEIIETAFEMTRENGFEHVTARELAHRLGCSTQPIFHVFQNMEEVKKEVYERTRDFFTKEMMENLHGEPLFLYMGLRYVELAGQEKNLFRLLCMSDSFRMNSIYELAGAVPEQADARLFVKVWVFTHGIASIAATNTTSLPREEIRELLTEVYKEFAHEG</sequence>
<feature type="DNA-binding region" description="H-T-H motif" evidence="2">
    <location>
        <begin position="29"/>
        <end position="48"/>
    </location>
</feature>
<dbReference type="GO" id="GO:0003677">
    <property type="term" value="F:DNA binding"/>
    <property type="evidence" value="ECO:0007669"/>
    <property type="project" value="UniProtKB-UniRule"/>
</dbReference>
<dbReference type="EMBL" id="MCGH01000002">
    <property type="protein sequence ID" value="ODM07604.1"/>
    <property type="molecule type" value="Genomic_DNA"/>
</dbReference>
<reference evidence="4 5" key="1">
    <citation type="submission" date="2016-07" db="EMBL/GenBank/DDBJ databases">
        <title>Characterization of isolates of Eisenbergiella tayi derived from blood cultures, using whole genome sequencing.</title>
        <authorList>
            <person name="Burdz T."/>
            <person name="Wiebe D."/>
            <person name="Huynh C."/>
            <person name="Bernard K."/>
        </authorList>
    </citation>
    <scope>NUCLEOTIDE SEQUENCE [LARGE SCALE GENOMIC DNA]</scope>
    <source>
        <strain evidence="4 5">NML 110608</strain>
    </source>
</reference>
<dbReference type="Gene3D" id="1.10.357.10">
    <property type="entry name" value="Tetracycline Repressor, domain 2"/>
    <property type="match status" value="1"/>
</dbReference>
<gene>
    <name evidence="4" type="ORF">BEI61_03494</name>
</gene>
<dbReference type="SUPFAM" id="SSF48498">
    <property type="entry name" value="Tetracyclin repressor-like, C-terminal domain"/>
    <property type="match status" value="1"/>
</dbReference>
<evidence type="ECO:0000313" key="5">
    <source>
        <dbReference type="Proteomes" id="UP000094067"/>
    </source>
</evidence>
<protein>
    <submittedName>
        <fullName evidence="4">Bacterial regulatory protein, tetR family</fullName>
    </submittedName>
</protein>
<evidence type="ECO:0000256" key="2">
    <source>
        <dbReference type="PROSITE-ProRule" id="PRU00335"/>
    </source>
</evidence>
<dbReference type="Proteomes" id="UP000094067">
    <property type="component" value="Unassembled WGS sequence"/>
</dbReference>
<dbReference type="AlphaFoldDB" id="A0A1E3AFU1"/>
<proteinExistence type="predicted"/>
<organism evidence="4 5">
    <name type="scientific">Eisenbergiella tayi</name>
    <dbReference type="NCBI Taxonomy" id="1432052"/>
    <lineage>
        <taxon>Bacteria</taxon>
        <taxon>Bacillati</taxon>
        <taxon>Bacillota</taxon>
        <taxon>Clostridia</taxon>
        <taxon>Lachnospirales</taxon>
        <taxon>Lachnospiraceae</taxon>
        <taxon>Eisenbergiella</taxon>
    </lineage>
</organism>
<accession>A0A1E3AFU1</accession>
<evidence type="ECO:0000256" key="1">
    <source>
        <dbReference type="ARBA" id="ARBA00023125"/>
    </source>
</evidence>
<evidence type="ECO:0000313" key="4">
    <source>
        <dbReference type="EMBL" id="ODM07604.1"/>
    </source>
</evidence>
<keyword evidence="1 2" id="KW-0238">DNA-binding</keyword>
<dbReference type="InterPro" id="IPR009057">
    <property type="entry name" value="Homeodomain-like_sf"/>
</dbReference>
<feature type="domain" description="HTH tetR-type" evidence="3">
    <location>
        <begin position="6"/>
        <end position="66"/>
    </location>
</feature>
<name>A0A1E3AFU1_9FIRM</name>
<dbReference type="RefSeq" id="WP_069153523.1">
    <property type="nucleotide sequence ID" value="NZ_MCGH01000002.1"/>
</dbReference>